<comment type="caution">
    <text evidence="2">The sequence shown here is derived from an EMBL/GenBank/DDBJ whole genome shotgun (WGS) entry which is preliminary data.</text>
</comment>
<reference evidence="3 4" key="2">
    <citation type="submission" date="2024-07" db="EMBL/GenBank/DDBJ databases">
        <authorList>
            <person name="Akdeniz Z."/>
        </authorList>
    </citation>
    <scope>NUCLEOTIDE SEQUENCE [LARGE SCALE GENOMIC DNA]</scope>
</reference>
<accession>A0AA86UUN4</accession>
<feature type="transmembrane region" description="Helical" evidence="1">
    <location>
        <begin position="12"/>
        <end position="30"/>
    </location>
</feature>
<proteinExistence type="predicted"/>
<evidence type="ECO:0000313" key="3">
    <source>
        <dbReference type="EMBL" id="CAL5991700.1"/>
    </source>
</evidence>
<keyword evidence="1" id="KW-1133">Transmembrane helix</keyword>
<evidence type="ECO:0000313" key="4">
    <source>
        <dbReference type="Proteomes" id="UP001642409"/>
    </source>
</evidence>
<evidence type="ECO:0000313" key="2">
    <source>
        <dbReference type="EMBL" id="CAI9965291.1"/>
    </source>
</evidence>
<keyword evidence="1" id="KW-0472">Membrane</keyword>
<sequence>MFKTLVWNKIQFVANSGLVSIVLYRVILQLNSVVRPDSTEETIPNQSTVFHFATPALVEFLIYSSMLYFLPLYLFQSILLNLSFVPDIQFFSGSFHQVKYKNEDLDNFGFFLRWNSLFHGELNFNTQLLGKSITDQCIDICISPPTF</sequence>
<dbReference type="AlphaFoldDB" id="A0AA86UUN4"/>
<dbReference type="Proteomes" id="UP001642409">
    <property type="component" value="Unassembled WGS sequence"/>
</dbReference>
<name>A0AA86UUN4_9EUKA</name>
<dbReference type="EMBL" id="CATOUU010000985">
    <property type="protein sequence ID" value="CAI9965291.1"/>
    <property type="molecule type" value="Genomic_DNA"/>
</dbReference>
<keyword evidence="1" id="KW-0812">Transmembrane</keyword>
<dbReference type="EMBL" id="CAXDID020000027">
    <property type="protein sequence ID" value="CAL5991700.1"/>
    <property type="molecule type" value="Genomic_DNA"/>
</dbReference>
<organism evidence="2">
    <name type="scientific">Hexamita inflata</name>
    <dbReference type="NCBI Taxonomy" id="28002"/>
    <lineage>
        <taxon>Eukaryota</taxon>
        <taxon>Metamonada</taxon>
        <taxon>Diplomonadida</taxon>
        <taxon>Hexamitidae</taxon>
        <taxon>Hexamitinae</taxon>
        <taxon>Hexamita</taxon>
    </lineage>
</organism>
<feature type="transmembrane region" description="Helical" evidence="1">
    <location>
        <begin position="50"/>
        <end position="75"/>
    </location>
</feature>
<protein>
    <submittedName>
        <fullName evidence="3">Hypothetical_protein</fullName>
    </submittedName>
</protein>
<gene>
    <name evidence="3" type="ORF">HINF_LOCUS12228</name>
    <name evidence="2" type="ORF">HINF_LOCUS52936</name>
</gene>
<evidence type="ECO:0000256" key="1">
    <source>
        <dbReference type="SAM" id="Phobius"/>
    </source>
</evidence>
<reference evidence="2" key="1">
    <citation type="submission" date="2023-06" db="EMBL/GenBank/DDBJ databases">
        <authorList>
            <person name="Kurt Z."/>
        </authorList>
    </citation>
    <scope>NUCLEOTIDE SEQUENCE</scope>
</reference>
<keyword evidence="4" id="KW-1185">Reference proteome</keyword>